<keyword evidence="2" id="KW-0472">Membrane</keyword>
<feature type="region of interest" description="Disordered" evidence="1">
    <location>
        <begin position="265"/>
        <end position="300"/>
    </location>
</feature>
<organism evidence="3 4">
    <name type="scientific">Pseudopithomyces chartarum</name>
    <dbReference type="NCBI Taxonomy" id="1892770"/>
    <lineage>
        <taxon>Eukaryota</taxon>
        <taxon>Fungi</taxon>
        <taxon>Dikarya</taxon>
        <taxon>Ascomycota</taxon>
        <taxon>Pezizomycotina</taxon>
        <taxon>Dothideomycetes</taxon>
        <taxon>Pleosporomycetidae</taxon>
        <taxon>Pleosporales</taxon>
        <taxon>Massarineae</taxon>
        <taxon>Didymosphaeriaceae</taxon>
        <taxon>Pseudopithomyces</taxon>
    </lineage>
</organism>
<dbReference type="Proteomes" id="UP001280581">
    <property type="component" value="Unassembled WGS sequence"/>
</dbReference>
<evidence type="ECO:0000256" key="2">
    <source>
        <dbReference type="SAM" id="Phobius"/>
    </source>
</evidence>
<comment type="caution">
    <text evidence="3">The sequence shown here is derived from an EMBL/GenBank/DDBJ whole genome shotgun (WGS) entry which is preliminary data.</text>
</comment>
<protein>
    <recommendedName>
        <fullName evidence="5">Transmembrane protein</fullName>
    </recommendedName>
</protein>
<evidence type="ECO:0000256" key="1">
    <source>
        <dbReference type="SAM" id="MobiDB-lite"/>
    </source>
</evidence>
<proteinExistence type="predicted"/>
<sequence length="374" mass="40619">MMDYRKILTISLVPSVLFAILSLISIFLTSHYWVLTDYFVGRWMKLESQFPEKTKFRWDDVIVDYTESSTNATIVSGCLCLAASVNCIVAYFKLKPAAIDLDYHSPLRRFWVGSAIGMAFVGFVSALASLITHFTDKGPDAYGCTVTTGKTSSGGVPFSNYVCSREIAVCNFIGPVVEKVGKVKGINPWAATLACNEAVAVKWLQIILMLNAVAIMAVFGAQAASHSNTIPVPPRFLTQSNPHRHSLHGLLPTVSTTHLSSFATMTPKKAKAAARKPASTKSPEKKKATSPSLLQSVDPFADLPGRFPNYPTEYSCVRSTKDLSEFPNVKSAGNNPNTMAKLWALVEASQKQESQGDGEAGESSDEAAKTDMEN</sequence>
<keyword evidence="4" id="KW-1185">Reference proteome</keyword>
<reference evidence="3 4" key="1">
    <citation type="submission" date="2021-02" db="EMBL/GenBank/DDBJ databases">
        <title>Genome assembly of Pseudopithomyces chartarum.</title>
        <authorList>
            <person name="Jauregui R."/>
            <person name="Singh J."/>
            <person name="Voisey C."/>
        </authorList>
    </citation>
    <scope>NUCLEOTIDE SEQUENCE [LARGE SCALE GENOMIC DNA]</scope>
    <source>
        <strain evidence="3 4">AGR01</strain>
    </source>
</reference>
<evidence type="ECO:0000313" key="4">
    <source>
        <dbReference type="Proteomes" id="UP001280581"/>
    </source>
</evidence>
<accession>A0AAN6M8M5</accession>
<feature type="transmembrane region" description="Helical" evidence="2">
    <location>
        <begin position="12"/>
        <end position="34"/>
    </location>
</feature>
<evidence type="ECO:0000313" key="3">
    <source>
        <dbReference type="EMBL" id="KAK3216236.1"/>
    </source>
</evidence>
<keyword evidence="2" id="KW-0812">Transmembrane</keyword>
<name>A0AAN6M8M5_9PLEO</name>
<feature type="transmembrane region" description="Helical" evidence="2">
    <location>
        <begin position="203"/>
        <end position="221"/>
    </location>
</feature>
<feature type="transmembrane region" description="Helical" evidence="2">
    <location>
        <begin position="110"/>
        <end position="131"/>
    </location>
</feature>
<dbReference type="AlphaFoldDB" id="A0AAN6M8M5"/>
<evidence type="ECO:0008006" key="5">
    <source>
        <dbReference type="Google" id="ProtNLM"/>
    </source>
</evidence>
<feature type="transmembrane region" description="Helical" evidence="2">
    <location>
        <begin position="74"/>
        <end position="94"/>
    </location>
</feature>
<feature type="region of interest" description="Disordered" evidence="1">
    <location>
        <begin position="346"/>
        <end position="374"/>
    </location>
</feature>
<gene>
    <name evidence="3" type="ORF">GRF29_8g2695044</name>
</gene>
<keyword evidence="2" id="KW-1133">Transmembrane helix</keyword>
<dbReference type="EMBL" id="WVTA01000002">
    <property type="protein sequence ID" value="KAK3216236.1"/>
    <property type="molecule type" value="Genomic_DNA"/>
</dbReference>